<dbReference type="AlphaFoldDB" id="A0A1A6A8H8"/>
<protein>
    <submittedName>
        <fullName evidence="2">Uncharacterized protein</fullName>
    </submittedName>
</protein>
<dbReference type="InterPro" id="IPR035992">
    <property type="entry name" value="Ricin_B-like_lectins"/>
</dbReference>
<name>A0A1A6A8H8_9TREE</name>
<evidence type="ECO:0000256" key="1">
    <source>
        <dbReference type="SAM" id="SignalP"/>
    </source>
</evidence>
<reference evidence="2" key="1">
    <citation type="submission" date="2013-07" db="EMBL/GenBank/DDBJ databases">
        <title>The Genome Sequence of Cryptococcus dejecticola CBS10117.</title>
        <authorList>
            <consortium name="The Broad Institute Genome Sequencing Platform"/>
            <person name="Cuomo C."/>
            <person name="Litvintseva A."/>
            <person name="Chen Y."/>
            <person name="Heitman J."/>
            <person name="Sun S."/>
            <person name="Springer D."/>
            <person name="Dromer F."/>
            <person name="Young S.K."/>
            <person name="Zeng Q."/>
            <person name="Gargeya S."/>
            <person name="Fitzgerald M."/>
            <person name="Abouelleil A."/>
            <person name="Alvarado L."/>
            <person name="Berlin A.M."/>
            <person name="Chapman S.B."/>
            <person name="Dewar J."/>
            <person name="Goldberg J."/>
            <person name="Griggs A."/>
            <person name="Gujja S."/>
            <person name="Hansen M."/>
            <person name="Howarth C."/>
            <person name="Imamovic A."/>
            <person name="Larimer J."/>
            <person name="McCowan C."/>
            <person name="Murphy C."/>
            <person name="Pearson M."/>
            <person name="Priest M."/>
            <person name="Roberts A."/>
            <person name="Saif S."/>
            <person name="Shea T."/>
            <person name="Sykes S."/>
            <person name="Wortman J."/>
            <person name="Nusbaum C."/>
            <person name="Birren B."/>
        </authorList>
    </citation>
    <scope>NUCLEOTIDE SEQUENCE [LARGE SCALE GENOMIC DNA]</scope>
    <source>
        <strain evidence="2">CBS 10117</strain>
    </source>
</reference>
<accession>A0A1A6A8H8</accession>
<evidence type="ECO:0000313" key="4">
    <source>
        <dbReference type="Proteomes" id="UP000078595"/>
    </source>
</evidence>
<feature type="signal peptide" evidence="1">
    <location>
        <begin position="1"/>
        <end position="17"/>
    </location>
</feature>
<reference evidence="3" key="3">
    <citation type="submission" date="2024-02" db="EMBL/GenBank/DDBJ databases">
        <title>Comparative genomics of Cryptococcus and Kwoniella reveals pathogenesis evolution and contrasting modes of karyotype evolution via chromosome fusion or intercentromeric recombination.</title>
        <authorList>
            <person name="Coelho M.A."/>
            <person name="David-Palma M."/>
            <person name="Shea T."/>
            <person name="Bowers K."/>
            <person name="McGinley-Smith S."/>
            <person name="Mohammad A.W."/>
            <person name="Gnirke A."/>
            <person name="Yurkov A.M."/>
            <person name="Nowrousian M."/>
            <person name="Sun S."/>
            <person name="Cuomo C.A."/>
            <person name="Heitman J."/>
        </authorList>
    </citation>
    <scope>NUCLEOTIDE SEQUENCE</scope>
    <source>
        <strain evidence="3">CBS 10117</strain>
    </source>
</reference>
<dbReference type="OrthoDB" id="2566188at2759"/>
<dbReference type="EMBL" id="KI894030">
    <property type="protein sequence ID" value="OBR86360.1"/>
    <property type="molecule type" value="Genomic_DNA"/>
</dbReference>
<sequence length="203" mass="22752">MLFVIILIPLLVSSAFALKGRSDSEVRLRVHGFDDDNQQCVLPCDKSGNPFVEDYDWDDYTSHGSLSVNAFAGRGGIATMKWNLTRETKSDTILSLESLNSYPFFALDAGNLFEDDRVTIKPKDEESPSQKWTYQDDKRISVEVNGTTKRCLTCDMAPAVQNRVLITTLCEEGAQDPETSRLQVWDIPQYGQSLNSLKETEGT</sequence>
<organism evidence="2">
    <name type="scientific">Kwoniella dejecticola CBS 10117</name>
    <dbReference type="NCBI Taxonomy" id="1296121"/>
    <lineage>
        <taxon>Eukaryota</taxon>
        <taxon>Fungi</taxon>
        <taxon>Dikarya</taxon>
        <taxon>Basidiomycota</taxon>
        <taxon>Agaricomycotina</taxon>
        <taxon>Tremellomycetes</taxon>
        <taxon>Tremellales</taxon>
        <taxon>Cryptococcaceae</taxon>
        <taxon>Kwoniella</taxon>
    </lineage>
</organism>
<dbReference type="GeneID" id="28967783"/>
<keyword evidence="4" id="KW-1185">Reference proteome</keyword>
<dbReference type="KEGG" id="kdj:28967783"/>
<dbReference type="EMBL" id="CP144533">
    <property type="protein sequence ID" value="WWC61481.1"/>
    <property type="molecule type" value="Genomic_DNA"/>
</dbReference>
<dbReference type="RefSeq" id="XP_018264202.1">
    <property type="nucleotide sequence ID" value="XM_018407394.1"/>
</dbReference>
<dbReference type="PROSITE" id="PS50231">
    <property type="entry name" value="RICIN_B_LECTIN"/>
    <property type="match status" value="1"/>
</dbReference>
<proteinExistence type="predicted"/>
<dbReference type="Proteomes" id="UP000078595">
    <property type="component" value="Chromosome 4"/>
</dbReference>
<reference evidence="3" key="2">
    <citation type="submission" date="2013-07" db="EMBL/GenBank/DDBJ databases">
        <authorList>
            <consortium name="The Broad Institute Genome Sequencing Platform"/>
            <person name="Cuomo C."/>
            <person name="Litvintseva A."/>
            <person name="Chen Y."/>
            <person name="Heitman J."/>
            <person name="Sun S."/>
            <person name="Springer D."/>
            <person name="Dromer F."/>
            <person name="Young S.K."/>
            <person name="Zeng Q."/>
            <person name="Gargeya S."/>
            <person name="Fitzgerald M."/>
            <person name="Abouelleil A."/>
            <person name="Alvarado L."/>
            <person name="Berlin A.M."/>
            <person name="Chapman S.B."/>
            <person name="Dewar J."/>
            <person name="Goldberg J."/>
            <person name="Griggs A."/>
            <person name="Gujja S."/>
            <person name="Hansen M."/>
            <person name="Howarth C."/>
            <person name="Imamovic A."/>
            <person name="Larimer J."/>
            <person name="McCowan C."/>
            <person name="Murphy C."/>
            <person name="Pearson M."/>
            <person name="Priest M."/>
            <person name="Roberts A."/>
            <person name="Saif S."/>
            <person name="Shea T."/>
            <person name="Sykes S."/>
            <person name="Wortman J."/>
            <person name="Nusbaum C."/>
            <person name="Birren B."/>
        </authorList>
    </citation>
    <scope>NUCLEOTIDE SEQUENCE</scope>
    <source>
        <strain evidence="3">CBS 10117</strain>
    </source>
</reference>
<dbReference type="Gene3D" id="2.80.10.50">
    <property type="match status" value="1"/>
</dbReference>
<dbReference type="VEuPathDB" id="FungiDB:I303_04084"/>
<feature type="chain" id="PRO_5008342198" evidence="1">
    <location>
        <begin position="18"/>
        <end position="203"/>
    </location>
</feature>
<dbReference type="SUPFAM" id="SSF50370">
    <property type="entry name" value="Ricin B-like lectins"/>
    <property type="match status" value="1"/>
</dbReference>
<evidence type="ECO:0000313" key="2">
    <source>
        <dbReference type="EMBL" id="OBR86360.1"/>
    </source>
</evidence>
<keyword evidence="1" id="KW-0732">Signal</keyword>
<gene>
    <name evidence="2" type="ORF">I303_04084</name>
    <name evidence="3" type="ORF">I303_104065</name>
</gene>
<evidence type="ECO:0000313" key="3">
    <source>
        <dbReference type="EMBL" id="WWC61481.1"/>
    </source>
</evidence>